<dbReference type="Proteomes" id="UP000030664">
    <property type="component" value="Unassembled WGS sequence"/>
</dbReference>
<comment type="caution">
    <text evidence="6">The sequence shown here is derived from an EMBL/GenBank/DDBJ whole genome shotgun (WGS) entry which is preliminary data.</text>
</comment>
<sequence length="397" mass="42409">MTPDLQSLRFIAAADVYKGGHRAGRLERVNGSDTVFTYYPDYQGSGRPPIATTLPLTMGAVTTSAGGLPPFFAGLLPEGHRLNVLKQAVKTSLDDELSLLLAVGADAPGDVQVVPEGAQPQEPEAVADVTDPSALDFEVLAEAVDLHALPGVQDKVSASMLSAPVATRSERLILKLDPPNHPHLVRNESMHLAAARKLRIPVASATVVQDRNGRAGLMVERFDRVRAENGWSCVALEDAAQVMGLAPSAKYGVTSEDVVRSLASICRAPAVAVRNLYLQFVFSWLTGNGDLHAKNVSALAAPQGGFIIAPMYDVPCTLLYGDDTQALPVGGRTKRLRSSHWSAFAESIGLPERAALAANALALKAAEMVDLSSLPFEGSPLNHAERELRYRRSELRV</sequence>
<evidence type="ECO:0000313" key="6">
    <source>
        <dbReference type="EMBL" id="KHE73797.1"/>
    </source>
</evidence>
<dbReference type="AlphaFoldDB" id="A0A0B0DCC2"/>
<feature type="domain" description="HipA N-terminal subdomain 1" evidence="5">
    <location>
        <begin position="15"/>
        <end position="113"/>
    </location>
</feature>
<dbReference type="NCBIfam" id="TIGR03071">
    <property type="entry name" value="couple_hipA"/>
    <property type="match status" value="1"/>
</dbReference>
<dbReference type="InterPro" id="IPR052028">
    <property type="entry name" value="HipA_Ser/Thr_kinase"/>
</dbReference>
<dbReference type="Pfam" id="PF07804">
    <property type="entry name" value="HipA_C"/>
    <property type="match status" value="1"/>
</dbReference>
<keyword evidence="2" id="KW-0808">Transferase</keyword>
<dbReference type="eggNOG" id="COG3550">
    <property type="taxonomic scope" value="Bacteria"/>
</dbReference>
<protein>
    <submittedName>
        <fullName evidence="6">HipA-like protein</fullName>
    </submittedName>
</protein>
<dbReference type="STRING" id="223184.AS25_10165"/>
<evidence type="ECO:0000259" key="4">
    <source>
        <dbReference type="Pfam" id="PF07804"/>
    </source>
</evidence>
<gene>
    <name evidence="6" type="ORF">AS25_10165</name>
</gene>
<evidence type="ECO:0000259" key="5">
    <source>
        <dbReference type="Pfam" id="PF13657"/>
    </source>
</evidence>
<dbReference type="Pfam" id="PF13657">
    <property type="entry name" value="Couple_hipA"/>
    <property type="match status" value="1"/>
</dbReference>
<dbReference type="PANTHER" id="PTHR37419">
    <property type="entry name" value="SERINE/THREONINE-PROTEIN KINASE TOXIN HIPA"/>
    <property type="match status" value="1"/>
</dbReference>
<reference evidence="6 7" key="1">
    <citation type="submission" date="2014-09" db="EMBL/GenBank/DDBJ databases">
        <title>High-quality draft genome sequence of Kocuria marina SO9-6, an actinobacterium isolated from a copper mine.</title>
        <authorList>
            <person name="Castro D.B."/>
            <person name="Pereira L.B."/>
            <person name="Silva M.V."/>
            <person name="Silva B.P."/>
            <person name="Zanardi B.R."/>
            <person name="Carlos C."/>
            <person name="Belgini D.R."/>
            <person name="Limache E.G."/>
            <person name="Lacerda G.V."/>
            <person name="Nery M.B."/>
            <person name="Gomes M.B."/>
            <person name="Souza S."/>
            <person name="Silva T.M."/>
            <person name="Rodrigues V.D."/>
            <person name="Paulino L.C."/>
            <person name="Vicentini R."/>
            <person name="Ferraz L.F."/>
            <person name="Ottoboni L.M."/>
        </authorList>
    </citation>
    <scope>NUCLEOTIDE SEQUENCE [LARGE SCALE GENOMIC DNA]</scope>
    <source>
        <strain evidence="6 7">SO9-6</strain>
    </source>
</reference>
<evidence type="ECO:0000256" key="2">
    <source>
        <dbReference type="ARBA" id="ARBA00022679"/>
    </source>
</evidence>
<feature type="domain" description="HipA-like C-terminal" evidence="4">
    <location>
        <begin position="149"/>
        <end position="361"/>
    </location>
</feature>
<dbReference type="InterPro" id="IPR012893">
    <property type="entry name" value="HipA-like_C"/>
</dbReference>
<dbReference type="GO" id="GO:0004674">
    <property type="term" value="F:protein serine/threonine kinase activity"/>
    <property type="evidence" value="ECO:0007669"/>
    <property type="project" value="TreeGrafter"/>
</dbReference>
<name>A0A0B0DCC2_9MICC</name>
<dbReference type="GO" id="GO:0005829">
    <property type="term" value="C:cytosol"/>
    <property type="evidence" value="ECO:0007669"/>
    <property type="project" value="TreeGrafter"/>
</dbReference>
<evidence type="ECO:0000256" key="1">
    <source>
        <dbReference type="ARBA" id="ARBA00010164"/>
    </source>
</evidence>
<keyword evidence="3" id="KW-0418">Kinase</keyword>
<comment type="similarity">
    <text evidence="1">Belongs to the HipA Ser/Thr kinase family.</text>
</comment>
<dbReference type="PANTHER" id="PTHR37419:SF1">
    <property type="entry name" value="SERINE_THREONINE-PROTEIN KINASE TOXIN HIPA"/>
    <property type="match status" value="1"/>
</dbReference>
<dbReference type="EMBL" id="JROM01000045">
    <property type="protein sequence ID" value="KHE73797.1"/>
    <property type="molecule type" value="Genomic_DNA"/>
</dbReference>
<evidence type="ECO:0000256" key="3">
    <source>
        <dbReference type="ARBA" id="ARBA00022777"/>
    </source>
</evidence>
<evidence type="ECO:0000313" key="7">
    <source>
        <dbReference type="Proteomes" id="UP000030664"/>
    </source>
</evidence>
<organism evidence="6 7">
    <name type="scientific">Kocuria marina</name>
    <dbReference type="NCBI Taxonomy" id="223184"/>
    <lineage>
        <taxon>Bacteria</taxon>
        <taxon>Bacillati</taxon>
        <taxon>Actinomycetota</taxon>
        <taxon>Actinomycetes</taxon>
        <taxon>Micrococcales</taxon>
        <taxon>Micrococcaceae</taxon>
        <taxon>Kocuria</taxon>
    </lineage>
</organism>
<proteinExistence type="inferred from homology"/>
<dbReference type="InterPro" id="IPR017508">
    <property type="entry name" value="HipA_N1"/>
</dbReference>
<dbReference type="RefSeq" id="WP_035964851.1">
    <property type="nucleotide sequence ID" value="NZ_JROM01000045.1"/>
</dbReference>
<accession>A0A0B0DCC2</accession>